<dbReference type="Gene3D" id="3.90.550.10">
    <property type="entry name" value="Spore Coat Polysaccharide Biosynthesis Protein SpsA, Chain A"/>
    <property type="match status" value="1"/>
</dbReference>
<dbReference type="EMBL" id="BAABKD010000009">
    <property type="protein sequence ID" value="GAA5089048.1"/>
    <property type="molecule type" value="Genomic_DNA"/>
</dbReference>
<organism evidence="4 5">
    <name type="scientific">Paenalcaligenes hermetiae</name>
    <dbReference type="NCBI Taxonomy" id="1157987"/>
    <lineage>
        <taxon>Bacteria</taxon>
        <taxon>Pseudomonadati</taxon>
        <taxon>Pseudomonadota</taxon>
        <taxon>Betaproteobacteria</taxon>
        <taxon>Burkholderiales</taxon>
        <taxon>Alcaligenaceae</taxon>
        <taxon>Paenalcaligenes</taxon>
    </lineage>
</organism>
<reference evidence="5" key="1">
    <citation type="journal article" date="2019" name="Int. J. Syst. Evol. Microbiol.">
        <title>The Global Catalogue of Microorganisms (GCM) 10K type strain sequencing project: providing services to taxonomists for standard genome sequencing and annotation.</title>
        <authorList>
            <consortium name="The Broad Institute Genomics Platform"/>
            <consortium name="The Broad Institute Genome Sequencing Center for Infectious Disease"/>
            <person name="Wu L."/>
            <person name="Ma J."/>
        </authorList>
    </citation>
    <scope>NUCLEOTIDE SEQUENCE [LARGE SCALE GENOMIC DNA]</scope>
    <source>
        <strain evidence="5">JCM 18423</strain>
    </source>
</reference>
<dbReference type="RefSeq" id="WP_345370305.1">
    <property type="nucleotide sequence ID" value="NZ_BAABKD010000009.1"/>
</dbReference>
<dbReference type="Pfam" id="PF00483">
    <property type="entry name" value="NTP_transferase"/>
    <property type="match status" value="1"/>
</dbReference>
<dbReference type="CDD" id="cd06422">
    <property type="entry name" value="NTP_transferase_like_1"/>
    <property type="match status" value="1"/>
</dbReference>
<dbReference type="InterPro" id="IPR050065">
    <property type="entry name" value="GlmU-like"/>
</dbReference>
<gene>
    <name evidence="4" type="ORF">GCM10023337_11350</name>
</gene>
<dbReference type="Proteomes" id="UP001500227">
    <property type="component" value="Unassembled WGS sequence"/>
</dbReference>
<proteinExistence type="predicted"/>
<evidence type="ECO:0000256" key="2">
    <source>
        <dbReference type="ARBA" id="ARBA00022695"/>
    </source>
</evidence>
<evidence type="ECO:0000256" key="1">
    <source>
        <dbReference type="ARBA" id="ARBA00022679"/>
    </source>
</evidence>
<dbReference type="InterPro" id="IPR054790">
    <property type="entry name" value="MurU"/>
</dbReference>
<name>A0ABP9M154_9BURK</name>
<evidence type="ECO:0000313" key="4">
    <source>
        <dbReference type="EMBL" id="GAA5089048.1"/>
    </source>
</evidence>
<dbReference type="InterPro" id="IPR029044">
    <property type="entry name" value="Nucleotide-diphossugar_trans"/>
</dbReference>
<comment type="caution">
    <text evidence="4">The sequence shown here is derived from an EMBL/GenBank/DDBJ whole genome shotgun (WGS) entry which is preliminary data.</text>
</comment>
<sequence length="227" mass="25333">MRAMILAAGRGARMRPLTDHTPKPLLKVGGKALIEWHLLRLAQAEITNIVINHAWLGEQIEAYLGDGSRFGVHIQYSAEPTALETAAGIKKALPLLGEHPFLVISADVWTDWDCRVAPYLAQRLHQQQALAHLLLVPNPSHHREGDFDLAHGYIQSKTSTSSYTYSGMGVFSPRFFDQVNAEVPTPLREPLHQAIQQQKVLGSLYQGQWQDVGTPERLQQIEQSLAH</sequence>
<evidence type="ECO:0000313" key="5">
    <source>
        <dbReference type="Proteomes" id="UP001500227"/>
    </source>
</evidence>
<protein>
    <submittedName>
        <fullName evidence="4">Nucleotidyltransferase family protein</fullName>
    </submittedName>
</protein>
<keyword evidence="5" id="KW-1185">Reference proteome</keyword>
<dbReference type="SUPFAM" id="SSF53448">
    <property type="entry name" value="Nucleotide-diphospho-sugar transferases"/>
    <property type="match status" value="1"/>
</dbReference>
<dbReference type="InterPro" id="IPR005835">
    <property type="entry name" value="NTP_transferase_dom"/>
</dbReference>
<evidence type="ECO:0000259" key="3">
    <source>
        <dbReference type="Pfam" id="PF00483"/>
    </source>
</evidence>
<dbReference type="PANTHER" id="PTHR43584:SF8">
    <property type="entry name" value="N-ACETYLMURAMATE ALPHA-1-PHOSPHATE URIDYLYLTRANSFERASE"/>
    <property type="match status" value="1"/>
</dbReference>
<dbReference type="PANTHER" id="PTHR43584">
    <property type="entry name" value="NUCLEOTIDYL TRANSFERASE"/>
    <property type="match status" value="1"/>
</dbReference>
<dbReference type="NCBIfam" id="NF045761">
    <property type="entry name" value="NAMPUrTaseMurU"/>
    <property type="match status" value="1"/>
</dbReference>
<keyword evidence="2" id="KW-0548">Nucleotidyltransferase</keyword>
<feature type="domain" description="Nucleotidyl transferase" evidence="3">
    <location>
        <begin position="3"/>
        <end position="225"/>
    </location>
</feature>
<keyword evidence="1" id="KW-0808">Transferase</keyword>
<accession>A0ABP9M154</accession>